<evidence type="ECO:0000313" key="1">
    <source>
        <dbReference type="EMBL" id="PSR72433.1"/>
    </source>
</evidence>
<dbReference type="STRING" id="98765.A0A2R6NJA6"/>
<dbReference type="EMBL" id="MLYV02001180">
    <property type="protein sequence ID" value="PSR72433.1"/>
    <property type="molecule type" value="Genomic_DNA"/>
</dbReference>
<feature type="non-terminal residue" evidence="1">
    <location>
        <position position="1"/>
    </location>
</feature>
<protein>
    <submittedName>
        <fullName evidence="1">Uncharacterized protein</fullName>
    </submittedName>
</protein>
<proteinExistence type="predicted"/>
<dbReference type="AlphaFoldDB" id="A0A2R6NJA6"/>
<organism evidence="1 2">
    <name type="scientific">Hermanssonia centrifuga</name>
    <dbReference type="NCBI Taxonomy" id="98765"/>
    <lineage>
        <taxon>Eukaryota</taxon>
        <taxon>Fungi</taxon>
        <taxon>Dikarya</taxon>
        <taxon>Basidiomycota</taxon>
        <taxon>Agaricomycotina</taxon>
        <taxon>Agaricomycetes</taxon>
        <taxon>Polyporales</taxon>
        <taxon>Meruliaceae</taxon>
        <taxon>Hermanssonia</taxon>
    </lineage>
</organism>
<gene>
    <name evidence="1" type="ORF">PHLCEN_2v11695</name>
</gene>
<evidence type="ECO:0000313" key="2">
    <source>
        <dbReference type="Proteomes" id="UP000186601"/>
    </source>
</evidence>
<accession>A0A2R6NJA6</accession>
<dbReference type="OrthoDB" id="2736611at2759"/>
<reference evidence="1 2" key="1">
    <citation type="submission" date="2018-02" db="EMBL/GenBank/DDBJ databases">
        <title>Genome sequence of the basidiomycete white-rot fungus Phlebia centrifuga.</title>
        <authorList>
            <person name="Granchi Z."/>
            <person name="Peng M."/>
            <person name="de Vries R.P."/>
            <person name="Hilden K."/>
            <person name="Makela M.R."/>
            <person name="Grigoriev I."/>
            <person name="Riley R."/>
        </authorList>
    </citation>
    <scope>NUCLEOTIDE SEQUENCE [LARGE SCALE GENOMIC DNA]</scope>
    <source>
        <strain evidence="1 2">FBCC195</strain>
    </source>
</reference>
<name>A0A2R6NJA6_9APHY</name>
<dbReference type="Proteomes" id="UP000186601">
    <property type="component" value="Unassembled WGS sequence"/>
</dbReference>
<sequence>QYKAQFTIRHVINTGPSTISTRGDPNWNMALTIARLVIDIWQTEMKALVRANVIAEIMILRTSELTEDLTSAAVKTSNLKKWLACKYQFNYKDQSYYHLIRALIADKDLLPLGLPKGTVATMSRKSFVKEMLHQATKPKPAAPLLKKGPLLPLIQDASKEIARLCSILQATPQDKESWTMDALLFAVQDAQILFAPWIPLPNTHGGRPASKPSHLAWISFSTPPPPNTISSSSHLLRIDPAEVLTSQLSALSQQTQSDDANGHWSAVEIRLCDLPSIFHKTVPPDEWCIFYVTQAQQIYGPKGTAADSLVSETYTWAFNVFDMNNPVHRLALYTSIIVSKMLPNIFNPFAGARVPAPPLAKTATVPEILRSVREVDLCDLPRNGHGEAAPFIFMVTMYCIAWTYQESPLRKYVRNSSGFGEPWANKHSNKGVTPFLLTRFGWTEPSVTIFKSPRPMQSFRPIPPEAHVIRYTSFITKASQDPQYGMFHAVAYLAGITTAVDLSSRCSQYRSPPVHISMPSLASKRTQSNISLSDNEDEFIADTPAAALSSSTHLAQRSTKRRRFASLS</sequence>
<keyword evidence="2" id="KW-1185">Reference proteome</keyword>
<comment type="caution">
    <text evidence="1">The sequence shown here is derived from an EMBL/GenBank/DDBJ whole genome shotgun (WGS) entry which is preliminary data.</text>
</comment>